<feature type="compositionally biased region" description="Basic and acidic residues" evidence="1">
    <location>
        <begin position="73"/>
        <end position="88"/>
    </location>
</feature>
<dbReference type="EMBL" id="OZ021740">
    <property type="protein sequence ID" value="CAK9324037.1"/>
    <property type="molecule type" value="Genomic_DNA"/>
</dbReference>
<accession>A0ABP0Z061</accession>
<evidence type="ECO:0000313" key="2">
    <source>
        <dbReference type="EMBL" id="CAK9324037.1"/>
    </source>
</evidence>
<gene>
    <name evidence="2" type="ORF">CITCOLO1_LOCUS16254</name>
</gene>
<evidence type="ECO:0000313" key="3">
    <source>
        <dbReference type="Proteomes" id="UP001642487"/>
    </source>
</evidence>
<feature type="non-terminal residue" evidence="2">
    <location>
        <position position="1"/>
    </location>
</feature>
<dbReference type="Proteomes" id="UP001642487">
    <property type="component" value="Chromosome 6"/>
</dbReference>
<sequence>PTRHPMAEPLLMVLKMTSASPSSISKPSGTSKVRISSMSIRFTSRMYQMRRLWVSYGQRKRKSKLTTILVDNNDSRGGKRQQHREFKTTLRMKVS</sequence>
<feature type="region of interest" description="Disordered" evidence="1">
    <location>
        <begin position="71"/>
        <end position="95"/>
    </location>
</feature>
<name>A0ABP0Z061_9ROSI</name>
<organism evidence="2 3">
    <name type="scientific">Citrullus colocynthis</name>
    <name type="common">colocynth</name>
    <dbReference type="NCBI Taxonomy" id="252529"/>
    <lineage>
        <taxon>Eukaryota</taxon>
        <taxon>Viridiplantae</taxon>
        <taxon>Streptophyta</taxon>
        <taxon>Embryophyta</taxon>
        <taxon>Tracheophyta</taxon>
        <taxon>Spermatophyta</taxon>
        <taxon>Magnoliopsida</taxon>
        <taxon>eudicotyledons</taxon>
        <taxon>Gunneridae</taxon>
        <taxon>Pentapetalae</taxon>
        <taxon>rosids</taxon>
        <taxon>fabids</taxon>
        <taxon>Cucurbitales</taxon>
        <taxon>Cucurbitaceae</taxon>
        <taxon>Benincaseae</taxon>
        <taxon>Citrullus</taxon>
    </lineage>
</organism>
<protein>
    <submittedName>
        <fullName evidence="2">Uncharacterized protein</fullName>
    </submittedName>
</protein>
<evidence type="ECO:0000256" key="1">
    <source>
        <dbReference type="SAM" id="MobiDB-lite"/>
    </source>
</evidence>
<reference evidence="2 3" key="1">
    <citation type="submission" date="2024-03" db="EMBL/GenBank/DDBJ databases">
        <authorList>
            <person name="Gkanogiannis A."/>
            <person name="Becerra Lopez-Lavalle L."/>
        </authorList>
    </citation>
    <scope>NUCLEOTIDE SEQUENCE [LARGE SCALE GENOMIC DNA]</scope>
</reference>
<proteinExistence type="predicted"/>
<keyword evidence="3" id="KW-1185">Reference proteome</keyword>